<dbReference type="AlphaFoldDB" id="A0A0P1A7Z2"/>
<sequence>MEYTTPIFCTSKLNTGHTGCIRCRSLGVVVDKRGYGIPELCRRVLIFFHKTRSRLRKASCKNGFNSCSADLIVFTTTALFVLKKWLGLV</sequence>
<reference evidence="2" key="1">
    <citation type="submission" date="2014-09" db="EMBL/GenBank/DDBJ databases">
        <authorList>
            <person name="Sharma Rahul"/>
            <person name="Thines Marco"/>
        </authorList>
    </citation>
    <scope>NUCLEOTIDE SEQUENCE [LARGE SCALE GENOMIC DNA]</scope>
</reference>
<dbReference type="RefSeq" id="XP_024572661.1">
    <property type="nucleotide sequence ID" value="XM_024719190.1"/>
</dbReference>
<accession>A0A0P1A7Z2</accession>
<protein>
    <submittedName>
        <fullName evidence="1">Uncharacterized protein</fullName>
    </submittedName>
</protein>
<evidence type="ECO:0000313" key="1">
    <source>
        <dbReference type="EMBL" id="CEG36292.1"/>
    </source>
</evidence>
<keyword evidence="2" id="KW-1185">Reference proteome</keyword>
<evidence type="ECO:0000313" key="2">
    <source>
        <dbReference type="Proteomes" id="UP000054928"/>
    </source>
</evidence>
<dbReference type="EMBL" id="CCYD01000178">
    <property type="protein sequence ID" value="CEG36292.1"/>
    <property type="molecule type" value="Genomic_DNA"/>
</dbReference>
<proteinExistence type="predicted"/>
<name>A0A0P1A7Z2_PLAHL</name>
<dbReference type="Proteomes" id="UP000054928">
    <property type="component" value="Unassembled WGS sequence"/>
</dbReference>
<organism evidence="1 2">
    <name type="scientific">Plasmopara halstedii</name>
    <name type="common">Downy mildew of sunflower</name>
    <dbReference type="NCBI Taxonomy" id="4781"/>
    <lineage>
        <taxon>Eukaryota</taxon>
        <taxon>Sar</taxon>
        <taxon>Stramenopiles</taxon>
        <taxon>Oomycota</taxon>
        <taxon>Peronosporomycetes</taxon>
        <taxon>Peronosporales</taxon>
        <taxon>Peronosporaceae</taxon>
        <taxon>Plasmopara</taxon>
    </lineage>
</organism>
<dbReference type="GeneID" id="36397256"/>